<name>A0ACC2IIY4_9PLEO</name>
<evidence type="ECO:0000313" key="2">
    <source>
        <dbReference type="Proteomes" id="UP001153331"/>
    </source>
</evidence>
<comment type="caution">
    <text evidence="1">The sequence shown here is derived from an EMBL/GenBank/DDBJ whole genome shotgun (WGS) entry which is preliminary data.</text>
</comment>
<evidence type="ECO:0000313" key="1">
    <source>
        <dbReference type="EMBL" id="KAJ8115132.1"/>
    </source>
</evidence>
<keyword evidence="2" id="KW-1185">Reference proteome</keyword>
<dbReference type="Proteomes" id="UP001153331">
    <property type="component" value="Unassembled WGS sequence"/>
</dbReference>
<accession>A0ACC2IIY4</accession>
<sequence length="438" mass="48449">MSRDINPNKRRTWCRCRKTSLRNGGGTDDRALILSRRKANMHAIGPVTVSQGHAWEPQLLRLPNPAGKSGMHLAKNTLVKQELGETGDEGPDPAATYSVHIEGSIAIQELLTVGVQHVCKARGSCLHCVINNISAQSMTKDFKQWQFNNITHTGLASRAGVLPNKHQLSKKLWNASLPFRTNYFHDLPSARFENTWTPQTRLKFTLQSTSRNEWKSSAGDPPPIKSKRPLAAPGHLSKSVDSSIMAAPVESLSSNDSVLSQVDMATMLVFKGQCICTQLAEGEKTGCFTPQDHVQKLVLWTINQSTLEMRPSSSTAPSLEQLPHTAQLRGSHPTKRWPNSTAESQLLDLEPGHRLLIVIHAFAKVHPVAPMQAEMTAQSSTAQTLFAPAQHHTRQHHILHGTSTKELHTKWHSTTQRAGSSSIPTTPVYKVQYTTQMR</sequence>
<proteinExistence type="predicted"/>
<reference evidence="1" key="1">
    <citation type="submission" date="2022-11" db="EMBL/GenBank/DDBJ databases">
        <title>Genome Sequence of Boeremia exigua.</title>
        <authorList>
            <person name="Buettner E."/>
        </authorList>
    </citation>
    <scope>NUCLEOTIDE SEQUENCE</scope>
    <source>
        <strain evidence="1">CU02</strain>
    </source>
</reference>
<gene>
    <name evidence="1" type="ORF">OPT61_g3158</name>
</gene>
<dbReference type="EMBL" id="JAPHNI010000156">
    <property type="protein sequence ID" value="KAJ8115132.1"/>
    <property type="molecule type" value="Genomic_DNA"/>
</dbReference>
<organism evidence="1 2">
    <name type="scientific">Boeremia exigua</name>
    <dbReference type="NCBI Taxonomy" id="749465"/>
    <lineage>
        <taxon>Eukaryota</taxon>
        <taxon>Fungi</taxon>
        <taxon>Dikarya</taxon>
        <taxon>Ascomycota</taxon>
        <taxon>Pezizomycotina</taxon>
        <taxon>Dothideomycetes</taxon>
        <taxon>Pleosporomycetidae</taxon>
        <taxon>Pleosporales</taxon>
        <taxon>Pleosporineae</taxon>
        <taxon>Didymellaceae</taxon>
        <taxon>Boeremia</taxon>
    </lineage>
</organism>
<protein>
    <submittedName>
        <fullName evidence="1">Uncharacterized protein</fullName>
    </submittedName>
</protein>